<dbReference type="RefSeq" id="WP_136409803.1">
    <property type="nucleotide sequence ID" value="NZ_CP039393.1"/>
</dbReference>
<evidence type="ECO:0000313" key="1">
    <source>
        <dbReference type="EMBL" id="QCD34947.1"/>
    </source>
</evidence>
<sequence length="456" mass="51143">MSFLCVGAFAGAVTLDEAKEMYLQGDFAGALPVFQEALASKPKDASLNHWVGVCLMQEGRDDEAVPHLKIADTKGIAEAPRYLAEIAFRKYDFEGAESYIAKYEKALKKSRKTMPEGAQAMIDRIDLAKTMLDRVERIVIIDSVTVDKEDFFRAYRLTPESGSLNTAEVLPEGVEAAYPTVVYMPETRTSMTWAAPDSLENYVLVSSNQLFDGSWEKPSPLPGALSDSGDSNFPFFMSDGVTLYYANDGDESIGGYDIFISRKGEDGFLQPQNIGMPYNSPYDDYMLAIDEVTGVGWWATDRNRIGDMITIYKFIPSDLRNNYPVDEEGLAAKAMITDYRSTWEEGKDYSDLLEAINEIDPDKKVKVGDFRFALPGGRIYTSWDDFKSPRAKELMEQYVESEKNFADKLSKLARLRDNYRNGNTEASAAILKLEKQIDADRTTLRKLANEVIKAEN</sequence>
<dbReference type="KEGG" id="mgod:E7746_03150"/>
<evidence type="ECO:0000313" key="2">
    <source>
        <dbReference type="Proteomes" id="UP000297031"/>
    </source>
</evidence>
<dbReference type="AlphaFoldDB" id="A0A4V1D1E7"/>
<dbReference type="SUPFAM" id="SSF48452">
    <property type="entry name" value="TPR-like"/>
    <property type="match status" value="1"/>
</dbReference>
<organism evidence="1 2">
    <name type="scientific">Muribaculum gordoncarteri</name>
    <dbReference type="NCBI Taxonomy" id="2530390"/>
    <lineage>
        <taxon>Bacteria</taxon>
        <taxon>Pseudomonadati</taxon>
        <taxon>Bacteroidota</taxon>
        <taxon>Bacteroidia</taxon>
        <taxon>Bacteroidales</taxon>
        <taxon>Muribaculaceae</taxon>
        <taxon>Muribaculum</taxon>
    </lineage>
</organism>
<protein>
    <recommendedName>
        <fullName evidence="3">Tetratricopeptide repeat protein</fullName>
    </recommendedName>
</protein>
<gene>
    <name evidence="1" type="ORF">E7746_03150</name>
</gene>
<keyword evidence="2" id="KW-1185">Reference proteome</keyword>
<reference evidence="1 2" key="1">
    <citation type="submission" date="2019-02" db="EMBL/GenBank/DDBJ databases">
        <title>Isolation and identification of novel species under the genus Muribaculum.</title>
        <authorList>
            <person name="Miyake S."/>
            <person name="Ding Y."/>
            <person name="Low A."/>
            <person name="Soh M."/>
            <person name="Seedorf H."/>
        </authorList>
    </citation>
    <scope>NUCLEOTIDE SEQUENCE [LARGE SCALE GENOMIC DNA]</scope>
    <source>
        <strain evidence="1 2">TLL-A4</strain>
    </source>
</reference>
<dbReference type="Proteomes" id="UP000297031">
    <property type="component" value="Chromosome"/>
</dbReference>
<dbReference type="OrthoDB" id="1110381at2"/>
<dbReference type="EMBL" id="CP039393">
    <property type="protein sequence ID" value="QCD34947.1"/>
    <property type="molecule type" value="Genomic_DNA"/>
</dbReference>
<dbReference type="Gene3D" id="1.25.40.10">
    <property type="entry name" value="Tetratricopeptide repeat domain"/>
    <property type="match status" value="1"/>
</dbReference>
<proteinExistence type="predicted"/>
<dbReference type="Pfam" id="PF14559">
    <property type="entry name" value="TPR_19"/>
    <property type="match status" value="1"/>
</dbReference>
<evidence type="ECO:0008006" key="3">
    <source>
        <dbReference type="Google" id="ProtNLM"/>
    </source>
</evidence>
<accession>A0A4V1D1E7</accession>
<name>A0A4V1D1E7_9BACT</name>
<dbReference type="InterPro" id="IPR011990">
    <property type="entry name" value="TPR-like_helical_dom_sf"/>
</dbReference>